<name>B5W4T4_LIMMA</name>
<reference evidence="1 2" key="1">
    <citation type="journal article" date="2011" name="Appl. Environ. Microbiol.">
        <title>Contribution of a Sodium Ion Gradient to Energy Conservation during Fermentation in the Cyanobacterium Arthrospira (Spirulina) maxima CS-328.</title>
        <authorList>
            <person name="Carrieri D."/>
            <person name="Ananyev G."/>
            <person name="Lenz O."/>
            <person name="Bryant D.A."/>
            <person name="Dismukes G.C."/>
        </authorList>
    </citation>
    <scope>NUCLEOTIDE SEQUENCE [LARGE SCALE GENOMIC DNA]</scope>
    <source>
        <strain evidence="1 2">CS-328</strain>
    </source>
</reference>
<dbReference type="AlphaFoldDB" id="B5W4T4"/>
<organism evidence="1 2">
    <name type="scientific">Limnospira maxima CS-328</name>
    <dbReference type="NCBI Taxonomy" id="513049"/>
    <lineage>
        <taxon>Bacteria</taxon>
        <taxon>Bacillati</taxon>
        <taxon>Cyanobacteriota</taxon>
        <taxon>Cyanophyceae</taxon>
        <taxon>Oscillatoriophycideae</taxon>
        <taxon>Oscillatoriales</taxon>
        <taxon>Sirenicapillariaceae</taxon>
        <taxon>Limnospira</taxon>
    </lineage>
</organism>
<protein>
    <submittedName>
        <fullName evidence="1">Uncharacterized protein</fullName>
    </submittedName>
</protein>
<sequence>MVERKKGKKLQVKVSIDTVHVGENSLMHMVSLSTHMYNHEIRKDGLISAR</sequence>
<dbReference type="Proteomes" id="UP000004061">
    <property type="component" value="Unassembled WGS sequence"/>
</dbReference>
<keyword evidence="2" id="KW-1185">Reference proteome</keyword>
<evidence type="ECO:0000313" key="2">
    <source>
        <dbReference type="Proteomes" id="UP000004061"/>
    </source>
</evidence>
<comment type="caution">
    <text evidence="1">The sequence shown here is derived from an EMBL/GenBank/DDBJ whole genome shotgun (WGS) entry which is preliminary data.</text>
</comment>
<gene>
    <name evidence="1" type="ORF">AmaxDRAFT_3782</name>
</gene>
<proteinExistence type="predicted"/>
<dbReference type="EMBL" id="ABYK01000031">
    <property type="protein sequence ID" value="EDZ93530.1"/>
    <property type="molecule type" value="Genomic_DNA"/>
</dbReference>
<evidence type="ECO:0000313" key="1">
    <source>
        <dbReference type="EMBL" id="EDZ93530.1"/>
    </source>
</evidence>
<accession>B5W4T4</accession>